<dbReference type="EMBL" id="JBHUIW010000002">
    <property type="protein sequence ID" value="MFD2181214.1"/>
    <property type="molecule type" value="Genomic_DNA"/>
</dbReference>
<comment type="caution">
    <text evidence="1">The sequence shown here is derived from an EMBL/GenBank/DDBJ whole genome shotgun (WGS) entry which is preliminary data.</text>
</comment>
<name>A0ABW5AEB2_9BRAD</name>
<accession>A0ABW5AEB2</accession>
<reference evidence="2" key="1">
    <citation type="journal article" date="2019" name="Int. J. Syst. Evol. Microbiol.">
        <title>The Global Catalogue of Microorganisms (GCM) 10K type strain sequencing project: providing services to taxonomists for standard genome sequencing and annotation.</title>
        <authorList>
            <consortium name="The Broad Institute Genomics Platform"/>
            <consortium name="The Broad Institute Genome Sequencing Center for Infectious Disease"/>
            <person name="Wu L."/>
            <person name="Ma J."/>
        </authorList>
    </citation>
    <scope>NUCLEOTIDE SEQUENCE [LARGE SCALE GENOMIC DNA]</scope>
    <source>
        <strain evidence="2">CGMCC 1.6774</strain>
    </source>
</reference>
<proteinExistence type="predicted"/>
<organism evidence="1 2">
    <name type="scientific">Rhodoplanes azumiensis</name>
    <dbReference type="NCBI Taxonomy" id="1897628"/>
    <lineage>
        <taxon>Bacteria</taxon>
        <taxon>Pseudomonadati</taxon>
        <taxon>Pseudomonadota</taxon>
        <taxon>Alphaproteobacteria</taxon>
        <taxon>Hyphomicrobiales</taxon>
        <taxon>Nitrobacteraceae</taxon>
        <taxon>Rhodoplanes</taxon>
    </lineage>
</organism>
<keyword evidence="2" id="KW-1185">Reference proteome</keyword>
<protein>
    <recommendedName>
        <fullName evidence="3">Urease accessory protein UreD</fullName>
    </recommendedName>
</protein>
<dbReference type="RefSeq" id="WP_378476404.1">
    <property type="nucleotide sequence ID" value="NZ_JBHUIW010000002.1"/>
</dbReference>
<sequence length="59" mass="6379">MPEIDIIEAQVGNADLGGRILRGSRREHLLRERLRMTGPGSGPVNLRSGLAVLMVCAPE</sequence>
<dbReference type="Proteomes" id="UP001597314">
    <property type="component" value="Unassembled WGS sequence"/>
</dbReference>
<evidence type="ECO:0000313" key="2">
    <source>
        <dbReference type="Proteomes" id="UP001597314"/>
    </source>
</evidence>
<gene>
    <name evidence="1" type="ORF">ACFSOX_03545</name>
</gene>
<evidence type="ECO:0000313" key="1">
    <source>
        <dbReference type="EMBL" id="MFD2181214.1"/>
    </source>
</evidence>
<evidence type="ECO:0008006" key="3">
    <source>
        <dbReference type="Google" id="ProtNLM"/>
    </source>
</evidence>